<evidence type="ECO:0000256" key="5">
    <source>
        <dbReference type="ARBA" id="ARBA00022737"/>
    </source>
</evidence>
<evidence type="ECO:0000256" key="4">
    <source>
        <dbReference type="ARBA" id="ARBA00022692"/>
    </source>
</evidence>
<keyword evidence="13" id="KW-1185">Reference proteome</keyword>
<keyword evidence="5" id="KW-0677">Repeat</keyword>
<evidence type="ECO:0000313" key="13">
    <source>
        <dbReference type="Proteomes" id="UP000176998"/>
    </source>
</evidence>
<feature type="repeat" description="Solcar" evidence="10">
    <location>
        <begin position="566"/>
        <end position="655"/>
    </location>
</feature>
<dbReference type="GO" id="GO:0071913">
    <property type="term" value="F:citrate secondary active transmembrane transporter activity"/>
    <property type="evidence" value="ECO:0007669"/>
    <property type="project" value="TreeGrafter"/>
</dbReference>
<dbReference type="Gene3D" id="1.50.40.10">
    <property type="entry name" value="Mitochondrial carrier domain"/>
    <property type="match status" value="1"/>
</dbReference>
<proteinExistence type="inferred from homology"/>
<dbReference type="PANTHER" id="PTHR45788">
    <property type="entry name" value="SUCCINATE/FUMARATE MITOCHONDRIAL TRANSPORTER-RELATED"/>
    <property type="match status" value="1"/>
</dbReference>
<evidence type="ECO:0000256" key="10">
    <source>
        <dbReference type="PROSITE-ProRule" id="PRU00282"/>
    </source>
</evidence>
<dbReference type="AlphaFoldDB" id="A0A1G4BL63"/>
<dbReference type="EMBL" id="MJBS01000015">
    <property type="protein sequence ID" value="OHF02038.1"/>
    <property type="molecule type" value="Genomic_DNA"/>
</dbReference>
<evidence type="ECO:0000256" key="8">
    <source>
        <dbReference type="ARBA" id="ARBA00023128"/>
    </source>
</evidence>
<sequence length="753" mass="82692">MLAERELQAEETQTSQNVTYKLLDENTTLADRQQGFSPSELPRSLQDALRVAHDLSIRYIWIDALCIIQGSEEDWLHESARMASIYKNAFITIVAANAPDTSHGFFSMAEHPCQLPVEPSHEEHQTRFVTVDTAVPFKDEPTNRRAWTLQEWELARRRLVFTSSGIHYICPQHMLDKGKNKPFGAMYAPHLEVNSNWGGLVQNYTSRSLTNPQDKLSAIEGMAQTFVLLTKGENGRCLAGLWEKQLEKSLLWRQGGIANAFFPESHNTRPDDWIAPSWSWASIKGSVDFTLGTSGTSLVEIIGAETTLASPDNPYGRIVSGSLTISGPCMAIEVVDGAKFSRRRESDGSRWFKLRGKKVGYLYLDADANIQEQHEALENQGELVAMVRKGRETRVDNCRKLTEANTGPGRSFTSQLSQLNVVSEEVAIVTILSFNSLHFDFQAHHFEALYNVTSPQRQSAFTMVAPADGKTSPLLSLAAGGIAGGVEAACTYPFEFAKTRVQLYGHQKGTRNPFAIVLRVARDEGLPALYKGCSTMIVGSVGKDAVRFLAFDSIRSVFEDKKTHTLGPMQSIASGMVAGIVSSTVIVTPSERIKTALIDDAKTTRRFKGAVDCIATLTREQGVLKALWRGYITTTLKQIGTTGFRLGSYSIIKDFERSKGISPEGPVMSFANGALAGTVTTVATQPFDTVKTKAQQAKAVGTMESFRAIMAEDGVKGLWRGTVMRLGRTVLAGGILFTANEQALKGLKLLLSK</sequence>
<dbReference type="STRING" id="1209926.A0A1G4BL63"/>
<dbReference type="InterPro" id="IPR002067">
    <property type="entry name" value="MCP"/>
</dbReference>
<dbReference type="PRINTS" id="PR00926">
    <property type="entry name" value="MITOCARRIER"/>
</dbReference>
<keyword evidence="9 10" id="KW-0472">Membrane</keyword>
<evidence type="ECO:0000256" key="2">
    <source>
        <dbReference type="ARBA" id="ARBA00006375"/>
    </source>
</evidence>
<dbReference type="SUPFAM" id="SSF103506">
    <property type="entry name" value="Mitochondrial carrier"/>
    <property type="match status" value="1"/>
</dbReference>
<keyword evidence="3" id="KW-0813">Transport</keyword>
<reference evidence="12 13" key="1">
    <citation type="submission" date="2016-09" db="EMBL/GenBank/DDBJ databases">
        <authorList>
            <person name="Capua I."/>
            <person name="De Benedictis P."/>
            <person name="Joannis T."/>
            <person name="Lombin L.H."/>
            <person name="Cattoli G."/>
        </authorList>
    </citation>
    <scope>NUCLEOTIDE SEQUENCE [LARGE SCALE GENOMIC DNA]</scope>
    <source>
        <strain evidence="12 13">IMI 309357</strain>
    </source>
</reference>
<gene>
    <name evidence="12" type="ORF">CORC01_02617</name>
</gene>
<comment type="similarity">
    <text evidence="2">Belongs to the mitochondrial carrier (TC 2.A.29) family.</text>
</comment>
<accession>A0A1G4BL63</accession>
<evidence type="ECO:0000256" key="3">
    <source>
        <dbReference type="ARBA" id="ARBA00022448"/>
    </source>
</evidence>
<evidence type="ECO:0000256" key="7">
    <source>
        <dbReference type="ARBA" id="ARBA00022989"/>
    </source>
</evidence>
<dbReference type="Proteomes" id="UP000176998">
    <property type="component" value="Unassembled WGS sequence"/>
</dbReference>
<dbReference type="InterPro" id="IPR023395">
    <property type="entry name" value="MCP_dom_sf"/>
</dbReference>
<feature type="repeat" description="Solcar" evidence="10">
    <location>
        <begin position="664"/>
        <end position="746"/>
    </location>
</feature>
<organism evidence="12 13">
    <name type="scientific">Colletotrichum orchidophilum</name>
    <dbReference type="NCBI Taxonomy" id="1209926"/>
    <lineage>
        <taxon>Eukaryota</taxon>
        <taxon>Fungi</taxon>
        <taxon>Dikarya</taxon>
        <taxon>Ascomycota</taxon>
        <taxon>Pezizomycotina</taxon>
        <taxon>Sordariomycetes</taxon>
        <taxon>Hypocreomycetidae</taxon>
        <taxon>Glomerellales</taxon>
        <taxon>Glomerellaceae</taxon>
        <taxon>Colletotrichum</taxon>
    </lineage>
</organism>
<dbReference type="PROSITE" id="PS50920">
    <property type="entry name" value="SOLCAR"/>
    <property type="match status" value="3"/>
</dbReference>
<feature type="repeat" description="Solcar" evidence="10">
    <location>
        <begin position="471"/>
        <end position="557"/>
    </location>
</feature>
<dbReference type="GO" id="GO:0005743">
    <property type="term" value="C:mitochondrial inner membrane"/>
    <property type="evidence" value="ECO:0007669"/>
    <property type="project" value="UniProtKB-SubCell"/>
</dbReference>
<feature type="domain" description="Heterokaryon incompatibility" evidence="11">
    <location>
        <begin position="32"/>
        <end position="151"/>
    </location>
</feature>
<keyword evidence="6" id="KW-0999">Mitochondrion inner membrane</keyword>
<dbReference type="InterPro" id="IPR010730">
    <property type="entry name" value="HET"/>
</dbReference>
<comment type="caution">
    <text evidence="12">The sequence shown here is derived from an EMBL/GenBank/DDBJ whole genome shotgun (WGS) entry which is preliminary data.</text>
</comment>
<dbReference type="RefSeq" id="XP_022479180.1">
    <property type="nucleotide sequence ID" value="XM_022614267.1"/>
</dbReference>
<dbReference type="PANTHER" id="PTHR45788:SF3">
    <property type="entry name" value="TRICARBOXYLATE TRANSPORT PROTEIN"/>
    <property type="match status" value="1"/>
</dbReference>
<evidence type="ECO:0000313" key="12">
    <source>
        <dbReference type="EMBL" id="OHF02038.1"/>
    </source>
</evidence>
<comment type="subcellular location">
    <subcellularLocation>
        <location evidence="1">Mitochondrion inner membrane</location>
        <topology evidence="1">Multi-pass membrane protein</topology>
    </subcellularLocation>
</comment>
<name>A0A1G4BL63_9PEZI</name>
<evidence type="ECO:0000256" key="6">
    <source>
        <dbReference type="ARBA" id="ARBA00022792"/>
    </source>
</evidence>
<evidence type="ECO:0000256" key="1">
    <source>
        <dbReference type="ARBA" id="ARBA00004448"/>
    </source>
</evidence>
<dbReference type="GO" id="GO:0006843">
    <property type="term" value="P:mitochondrial citrate transmembrane transport"/>
    <property type="evidence" value="ECO:0007669"/>
    <property type="project" value="TreeGrafter"/>
</dbReference>
<dbReference type="Pfam" id="PF00153">
    <property type="entry name" value="Mito_carr"/>
    <property type="match status" value="3"/>
</dbReference>
<keyword evidence="4 10" id="KW-0812">Transmembrane</keyword>
<keyword evidence="8" id="KW-0496">Mitochondrion</keyword>
<protein>
    <recommendedName>
        <fullName evidence="11">Heterokaryon incompatibility domain-containing protein</fullName>
    </recommendedName>
</protein>
<dbReference type="InterPro" id="IPR018108">
    <property type="entry name" value="MCP_transmembrane"/>
</dbReference>
<keyword evidence="7" id="KW-1133">Transmembrane helix</keyword>
<dbReference type="OrthoDB" id="44467at2759"/>
<evidence type="ECO:0000259" key="11">
    <source>
        <dbReference type="Pfam" id="PF06985"/>
    </source>
</evidence>
<dbReference type="Pfam" id="PF06985">
    <property type="entry name" value="HET"/>
    <property type="match status" value="1"/>
</dbReference>
<dbReference type="InterPro" id="IPR049563">
    <property type="entry name" value="TXTP-like"/>
</dbReference>
<evidence type="ECO:0000256" key="9">
    <source>
        <dbReference type="ARBA" id="ARBA00023136"/>
    </source>
</evidence>
<dbReference type="GeneID" id="34555777"/>